<sequence>MIGAGINQETQRPAESYGEHQCGEPDSQKSVDGHKPFTRTTTTRMLGIPQVRALGAGNKPPHTTNKGRKLGLGDQPRLTILKPLFASEDTPVVNERQAQPRQTALGTSAR</sequence>
<dbReference type="AlphaFoldDB" id="A0AA87ZEA9"/>
<feature type="compositionally biased region" description="Polar residues" evidence="1">
    <location>
        <begin position="96"/>
        <end position="110"/>
    </location>
</feature>
<dbReference type="EMBL" id="BTGU01001436">
    <property type="protein sequence ID" value="GMN23076.1"/>
    <property type="molecule type" value="Genomic_DNA"/>
</dbReference>
<organism evidence="2 3">
    <name type="scientific">Ficus carica</name>
    <name type="common">Common fig</name>
    <dbReference type="NCBI Taxonomy" id="3494"/>
    <lineage>
        <taxon>Eukaryota</taxon>
        <taxon>Viridiplantae</taxon>
        <taxon>Streptophyta</taxon>
        <taxon>Embryophyta</taxon>
        <taxon>Tracheophyta</taxon>
        <taxon>Spermatophyta</taxon>
        <taxon>Magnoliopsida</taxon>
        <taxon>eudicotyledons</taxon>
        <taxon>Gunneridae</taxon>
        <taxon>Pentapetalae</taxon>
        <taxon>rosids</taxon>
        <taxon>fabids</taxon>
        <taxon>Rosales</taxon>
        <taxon>Moraceae</taxon>
        <taxon>Ficeae</taxon>
        <taxon>Ficus</taxon>
    </lineage>
</organism>
<reference evidence="2" key="1">
    <citation type="submission" date="2023-07" db="EMBL/GenBank/DDBJ databases">
        <title>draft genome sequence of fig (Ficus carica).</title>
        <authorList>
            <person name="Takahashi T."/>
            <person name="Nishimura K."/>
        </authorList>
    </citation>
    <scope>NUCLEOTIDE SEQUENCE</scope>
</reference>
<accession>A0AA87ZEA9</accession>
<feature type="compositionally biased region" description="Basic and acidic residues" evidence="1">
    <location>
        <begin position="17"/>
        <end position="35"/>
    </location>
</feature>
<feature type="region of interest" description="Disordered" evidence="1">
    <location>
        <begin position="1"/>
        <end position="75"/>
    </location>
</feature>
<dbReference type="Proteomes" id="UP001187192">
    <property type="component" value="Unassembled WGS sequence"/>
</dbReference>
<proteinExistence type="predicted"/>
<feature type="region of interest" description="Disordered" evidence="1">
    <location>
        <begin position="87"/>
        <end position="110"/>
    </location>
</feature>
<name>A0AA87ZEA9_FICCA</name>
<protein>
    <submittedName>
        <fullName evidence="2">Uncharacterized protein</fullName>
    </submittedName>
</protein>
<comment type="caution">
    <text evidence="2">The sequence shown here is derived from an EMBL/GenBank/DDBJ whole genome shotgun (WGS) entry which is preliminary data.</text>
</comment>
<evidence type="ECO:0000256" key="1">
    <source>
        <dbReference type="SAM" id="MobiDB-lite"/>
    </source>
</evidence>
<gene>
    <name evidence="2" type="ORF">TIFTF001_040395</name>
</gene>
<evidence type="ECO:0000313" key="3">
    <source>
        <dbReference type="Proteomes" id="UP001187192"/>
    </source>
</evidence>
<keyword evidence="3" id="KW-1185">Reference proteome</keyword>
<evidence type="ECO:0000313" key="2">
    <source>
        <dbReference type="EMBL" id="GMN23076.1"/>
    </source>
</evidence>